<dbReference type="OrthoDB" id="24555at2759"/>
<sequence length="489" mass="55697">MPGIFNRNYQSRLYQRQQRQLQLQSQGSSASEPNPQQTKVSATTTLGSKKNSASSLKLLSSEKLPRPLFDPTAPPLIDHCHPGGKKSPVNDKASSPKFGQNLPSPQTKQHRYQSVQKTWSAPSEASVGESANFDDPLDAAERQRAEIERLRAYAKKKKKRDAEQKRIDFRGFDTAELISSSDEDEIFHGRCQILNRVVDDEEILTEEILLDKYENDRKRVRDALIAKTGGKRDTIKDLRFLMASVQTYGDLDGTCMLAEYAMNEFSFKDGVIDRFSTVVGPWTIENDIQRSRAMFHANETHRIPLHNERIEMDKRQLVMEILGRTEPSIAREQGVRVGLYTDEAEVDDEKLCKVAHGQQNPYHLLDAKNRRWIIVLKQEYTSMMLACETLGKTIGLQYEGFPTQPYRYVLCEAFVDALSEVMGGEPHEDFTSWIASLGSHLPEDFTTPWERSGELFCDRHRTDRNSCCALVTVSRGSFIILHSLSDLFR</sequence>
<comment type="caution">
    <text evidence="5">The sequence shown here is derived from an EMBL/GenBank/DDBJ whole genome shotgun (WGS) entry which is preliminary data.</text>
</comment>
<dbReference type="Pfam" id="PF13017">
    <property type="entry name" value="Maelstrom"/>
    <property type="match status" value="1"/>
</dbReference>
<keyword evidence="2" id="KW-0943">RNA-mediated gene silencing</keyword>
<reference evidence="5 6" key="1">
    <citation type="journal article" date="2017" name="Curr. Biol.">
        <title>Genome architecture and evolution of a unichromosomal asexual nematode.</title>
        <authorList>
            <person name="Fradin H."/>
            <person name="Zegar C."/>
            <person name="Gutwein M."/>
            <person name="Lucas J."/>
            <person name="Kovtun M."/>
            <person name="Corcoran D."/>
            <person name="Baugh L.R."/>
            <person name="Kiontke K."/>
            <person name="Gunsalus K."/>
            <person name="Fitch D.H."/>
            <person name="Piano F."/>
        </authorList>
    </citation>
    <scope>NUCLEOTIDE SEQUENCE [LARGE SCALE GENOMIC DNA]</scope>
    <source>
        <strain evidence="5">PF1309</strain>
    </source>
</reference>
<protein>
    <recommendedName>
        <fullName evidence="4">Maelstrom domain-containing protein</fullName>
    </recommendedName>
</protein>
<feature type="region of interest" description="Disordered" evidence="3">
    <location>
        <begin position="13"/>
        <end position="113"/>
    </location>
</feature>
<dbReference type="Proteomes" id="UP000218231">
    <property type="component" value="Unassembled WGS sequence"/>
</dbReference>
<dbReference type="GO" id="GO:0031047">
    <property type="term" value="P:regulatory ncRNA-mediated gene silencing"/>
    <property type="evidence" value="ECO:0007669"/>
    <property type="project" value="UniProtKB-KW"/>
</dbReference>
<feature type="compositionally biased region" description="Polar residues" evidence="3">
    <location>
        <begin position="27"/>
        <end position="47"/>
    </location>
</feature>
<evidence type="ECO:0000259" key="4">
    <source>
        <dbReference type="Pfam" id="PF13017"/>
    </source>
</evidence>
<dbReference type="STRING" id="2018661.A0A2A2KLW6"/>
<keyword evidence="6" id="KW-1185">Reference proteome</keyword>
<evidence type="ECO:0000313" key="6">
    <source>
        <dbReference type="Proteomes" id="UP000218231"/>
    </source>
</evidence>
<evidence type="ECO:0000256" key="2">
    <source>
        <dbReference type="ARBA" id="ARBA00023158"/>
    </source>
</evidence>
<dbReference type="InterPro" id="IPR024970">
    <property type="entry name" value="Maelstrom"/>
</dbReference>
<organism evidence="5 6">
    <name type="scientific">Diploscapter pachys</name>
    <dbReference type="NCBI Taxonomy" id="2018661"/>
    <lineage>
        <taxon>Eukaryota</taxon>
        <taxon>Metazoa</taxon>
        <taxon>Ecdysozoa</taxon>
        <taxon>Nematoda</taxon>
        <taxon>Chromadorea</taxon>
        <taxon>Rhabditida</taxon>
        <taxon>Rhabditina</taxon>
        <taxon>Rhabditomorpha</taxon>
        <taxon>Rhabditoidea</taxon>
        <taxon>Rhabditidae</taxon>
        <taxon>Diploscapter</taxon>
    </lineage>
</organism>
<feature type="compositionally biased region" description="Low complexity" evidence="3">
    <location>
        <begin position="13"/>
        <end position="26"/>
    </location>
</feature>
<evidence type="ECO:0000313" key="5">
    <source>
        <dbReference type="EMBL" id="PAV74935.1"/>
    </source>
</evidence>
<accession>A0A2A2KLW6</accession>
<feature type="compositionally biased region" description="Low complexity" evidence="3">
    <location>
        <begin position="48"/>
        <end position="62"/>
    </location>
</feature>
<proteinExistence type="inferred from homology"/>
<evidence type="ECO:0000256" key="3">
    <source>
        <dbReference type="SAM" id="MobiDB-lite"/>
    </source>
</evidence>
<feature type="domain" description="Maelstrom" evidence="4">
    <location>
        <begin position="252"/>
        <end position="484"/>
    </location>
</feature>
<gene>
    <name evidence="5" type="ORF">WR25_21195</name>
</gene>
<dbReference type="GO" id="GO:0060964">
    <property type="term" value="P:regulation of miRNA-mediated gene silencing"/>
    <property type="evidence" value="ECO:0007669"/>
    <property type="project" value="InterPro"/>
</dbReference>
<comment type="similarity">
    <text evidence="1">Belongs to the maelstrom family.</text>
</comment>
<evidence type="ECO:0000256" key="1">
    <source>
        <dbReference type="ARBA" id="ARBA00007057"/>
    </source>
</evidence>
<dbReference type="AlphaFoldDB" id="A0A2A2KLW6"/>
<name>A0A2A2KLW6_9BILA</name>
<feature type="compositionally biased region" description="Polar residues" evidence="3">
    <location>
        <begin position="97"/>
        <end position="113"/>
    </location>
</feature>
<dbReference type="EMBL" id="LIAE01008252">
    <property type="protein sequence ID" value="PAV74935.1"/>
    <property type="molecule type" value="Genomic_DNA"/>
</dbReference>